<evidence type="ECO:0000313" key="29">
    <source>
        <dbReference type="EMBL" id="RHD08417.1"/>
    </source>
</evidence>
<evidence type="ECO:0000313" key="40">
    <source>
        <dbReference type="Proteomes" id="UP000283981"/>
    </source>
</evidence>
<dbReference type="EMBL" id="JAJBOM010000005">
    <property type="protein sequence ID" value="MCB5618673.1"/>
    <property type="molecule type" value="Genomic_DNA"/>
</dbReference>
<dbReference type="GO" id="GO:0004190">
    <property type="term" value="F:aspartic-type endopeptidase activity"/>
    <property type="evidence" value="ECO:0007669"/>
    <property type="project" value="UniProtKB-UniRule"/>
</dbReference>
<dbReference type="EMBL" id="JAQMLR010000005">
    <property type="protein sequence ID" value="MDB8738528.1"/>
    <property type="molecule type" value="Genomic_DNA"/>
</dbReference>
<reference evidence="38 39" key="2">
    <citation type="submission" date="2018-08" db="EMBL/GenBank/DDBJ databases">
        <title>A genome reference for cultivated species of the human gut microbiota.</title>
        <authorList>
            <person name="Zou Y."/>
            <person name="Xue W."/>
            <person name="Luo G."/>
        </authorList>
    </citation>
    <scope>NUCLEOTIDE SEQUENCE [LARGE SCALE GENOMIC DNA]</scope>
    <source>
        <strain evidence="28 39">AF19-16AC</strain>
        <strain evidence="27 45">AF27-4BH</strain>
        <strain evidence="33 43">AF33-12</strain>
        <strain evidence="32 41">AM12-54</strain>
        <strain evidence="31 40">AM21-18</strain>
        <strain evidence="30 44">AM22-7AC</strain>
        <strain evidence="29 42">AM32-6</strain>
        <strain evidence="26 38">TF01-20-2</strain>
    </source>
</reference>
<evidence type="ECO:0000256" key="11">
    <source>
        <dbReference type="RuleBase" id="RU004181"/>
    </source>
</evidence>
<dbReference type="Proteomes" id="UP001296580">
    <property type="component" value="Unassembled WGS sequence"/>
</dbReference>
<dbReference type="Proteomes" id="UP000234891">
    <property type="component" value="Unassembled WGS sequence"/>
</dbReference>
<sequence>MEERKKTGKSYLWALFAFLLAVAADQFTKWLAVTYLKDQDPLIIIPGVFQFRYLENRGAAFGILQNRQIVFAVGALLIFFAVVFIYGRIPQKRRFVPLRVCAILLASGAIGNLIDRLARNYVVDFCYFNLIDFPIFNVADCYVVIGCILFGILILFYYKDQEFDWVLQKKGSRS</sequence>
<evidence type="ECO:0000313" key="45">
    <source>
        <dbReference type="Proteomes" id="UP000286137"/>
    </source>
</evidence>
<reference evidence="15" key="8">
    <citation type="submission" date="2022-12" db="EMBL/GenBank/DDBJ databases">
        <title>Genome of R. gnavus strain RSHDN_123.</title>
        <authorList>
            <person name="Abdugheni R."/>
        </authorList>
    </citation>
    <scope>NUCLEOTIDE SEQUENCE</scope>
    <source>
        <strain evidence="15">RSHDN_123</strain>
    </source>
</reference>
<dbReference type="Proteomes" id="UP001297422">
    <property type="component" value="Unassembled WGS sequence"/>
</dbReference>
<dbReference type="PRINTS" id="PR00781">
    <property type="entry name" value="LIPOSIGPTASE"/>
</dbReference>
<dbReference type="EMBL" id="NIHS01000003">
    <property type="protein sequence ID" value="PLT74486.1"/>
    <property type="molecule type" value="Genomic_DNA"/>
</dbReference>
<dbReference type="RefSeq" id="WP_022038089.1">
    <property type="nucleotide sequence ID" value="NZ_AP031446.1"/>
</dbReference>
<dbReference type="EMBL" id="NIHM01000003">
    <property type="protein sequence ID" value="PLT57290.1"/>
    <property type="molecule type" value="Genomic_DNA"/>
</dbReference>
<evidence type="ECO:0000313" key="17">
    <source>
        <dbReference type="EMBL" id="MDB8738528.1"/>
    </source>
</evidence>
<feature type="transmembrane region" description="Helical" evidence="9">
    <location>
        <begin position="96"/>
        <end position="114"/>
    </location>
</feature>
<evidence type="ECO:0000313" key="21">
    <source>
        <dbReference type="EMBL" id="NSI64651.1"/>
    </source>
</evidence>
<dbReference type="Proteomes" id="UP000285697">
    <property type="component" value="Unassembled WGS sequence"/>
</dbReference>
<evidence type="ECO:0000313" key="16">
    <source>
        <dbReference type="EMBL" id="MDB8685718.1"/>
    </source>
</evidence>
<dbReference type="Proteomes" id="UP001212160">
    <property type="component" value="Unassembled WGS sequence"/>
</dbReference>
<reference evidence="14" key="6">
    <citation type="submission" date="2022-11" db="EMBL/GenBank/DDBJ databases">
        <title>Temperate bacteriophages infecting mucin-degrading bacterium Ruminococcus gnavus from the human gut.</title>
        <authorList>
            <person name="Buttimer C."/>
        </authorList>
    </citation>
    <scope>NUCLEOTIDE SEQUENCE</scope>
    <source>
        <strain evidence="14">CCUG 52279</strain>
    </source>
</reference>
<dbReference type="EMBL" id="QSIR01000003">
    <property type="protein sequence ID" value="RHD08417.1"/>
    <property type="molecule type" value="Genomic_DNA"/>
</dbReference>
<keyword evidence="4 9" id="KW-0812">Transmembrane</keyword>
<feature type="active site" evidence="9">
    <location>
        <position position="140"/>
    </location>
</feature>
<comment type="subcellular location">
    <subcellularLocation>
        <location evidence="9">Cell membrane</location>
        <topology evidence="9">Multi-pass membrane protein</topology>
    </subcellularLocation>
</comment>
<evidence type="ECO:0000256" key="5">
    <source>
        <dbReference type="ARBA" id="ARBA00022750"/>
    </source>
</evidence>
<proteinExistence type="inferred from homology"/>
<reference evidence="19" key="4">
    <citation type="submission" date="2020-02" db="EMBL/GenBank/DDBJ databases">
        <authorList>
            <person name="Littmann E."/>
            <person name="Sorbara M."/>
        </authorList>
    </citation>
    <scope>NUCLEOTIDE SEQUENCE</scope>
    <source>
        <strain evidence="21">MSK.11.9</strain>
        <strain evidence="20">MSK.15.32</strain>
        <strain evidence="19">MSK.22.53</strain>
    </source>
</reference>
<evidence type="ECO:0000256" key="10">
    <source>
        <dbReference type="RuleBase" id="RU000594"/>
    </source>
</evidence>
<comment type="catalytic activity">
    <reaction evidence="9 10">
        <text>Release of signal peptides from bacterial membrane prolipoproteins. Hydrolyzes -Xaa-Yaa-Zaa-|-(S,diacylglyceryl)Cys-, in which Xaa is hydrophobic (preferably Leu), and Yaa (Ala or Ser) and Zaa (Gly or Ala) have small, neutral side chains.</text>
        <dbReference type="EC" id="3.4.23.36"/>
    </reaction>
</comment>
<keyword evidence="8 9" id="KW-0472">Membrane</keyword>
<evidence type="ECO:0000313" key="24">
    <source>
        <dbReference type="EMBL" id="PLT77773.1"/>
    </source>
</evidence>
<dbReference type="EMBL" id="JAPRBD010000001">
    <property type="protein sequence ID" value="MCZ0688443.1"/>
    <property type="molecule type" value="Genomic_DNA"/>
</dbReference>
<dbReference type="EMBL" id="NIHW01000001">
    <property type="protein sequence ID" value="PLT89529.1"/>
    <property type="molecule type" value="Genomic_DNA"/>
</dbReference>
<evidence type="ECO:0000313" key="28">
    <source>
        <dbReference type="EMBL" id="RGT38767.1"/>
    </source>
</evidence>
<dbReference type="EMBL" id="JAJBNC010000006">
    <property type="protein sequence ID" value="MCB5493129.1"/>
    <property type="molecule type" value="Genomic_DNA"/>
</dbReference>
<reference evidence="12" key="5">
    <citation type="submission" date="2021-10" db="EMBL/GenBank/DDBJ databases">
        <title>Collection of gut derived symbiotic bacterial strains cultured from healthy donors.</title>
        <authorList>
            <person name="Lin H."/>
            <person name="Littmann E."/>
            <person name="Claire K."/>
            <person name="Pamer E."/>
        </authorList>
    </citation>
    <scope>NUCLEOTIDE SEQUENCE</scope>
    <source>
        <strain evidence="13">MSK.23.18</strain>
        <strain evidence="12">MSK.23.4</strain>
    </source>
</reference>
<dbReference type="Proteomes" id="UP001211731">
    <property type="component" value="Unassembled WGS sequence"/>
</dbReference>
<evidence type="ECO:0000313" key="44">
    <source>
        <dbReference type="Proteomes" id="UP000285697"/>
    </source>
</evidence>
<dbReference type="Proteomes" id="UP000234840">
    <property type="component" value="Unassembled WGS sequence"/>
</dbReference>
<dbReference type="EMBL" id="QSSX01000009">
    <property type="protein sequence ID" value="RGM24001.1"/>
    <property type="molecule type" value="Genomic_DNA"/>
</dbReference>
<comment type="similarity">
    <text evidence="1 9 11">Belongs to the peptidase A8 family.</text>
</comment>
<feature type="active site" evidence="9">
    <location>
        <position position="124"/>
    </location>
</feature>
<dbReference type="InterPro" id="IPR001872">
    <property type="entry name" value="Peptidase_A8"/>
</dbReference>
<dbReference type="Proteomes" id="UP000234849">
    <property type="component" value="Unassembled WGS sequence"/>
</dbReference>
<dbReference type="Proteomes" id="UP000260808">
    <property type="component" value="Unassembled WGS sequence"/>
</dbReference>
<keyword evidence="7 9" id="KW-1133">Transmembrane helix</keyword>
<protein>
    <recommendedName>
        <fullName evidence="9">Lipoprotein signal peptidase</fullName>
        <ecNumber evidence="9">3.4.23.36</ecNumber>
    </recommendedName>
    <alternativeName>
        <fullName evidence="9">Prolipoprotein signal peptidase</fullName>
    </alternativeName>
    <alternativeName>
        <fullName evidence="9">Signal peptidase II</fullName>
        <shortName evidence="9">SPase II</shortName>
    </alternativeName>
</protein>
<dbReference type="Proteomes" id="UP000285610">
    <property type="component" value="Unassembled WGS sequence"/>
</dbReference>
<dbReference type="EMBL" id="JAPZEG010000012">
    <property type="protein sequence ID" value="MDE1204064.1"/>
    <property type="molecule type" value="Genomic_DNA"/>
</dbReference>
<evidence type="ECO:0000313" key="30">
    <source>
        <dbReference type="EMBL" id="RHG21872.1"/>
    </source>
</evidence>
<evidence type="ECO:0000313" key="25">
    <source>
        <dbReference type="EMBL" id="PLT89529.1"/>
    </source>
</evidence>
<evidence type="ECO:0000256" key="1">
    <source>
        <dbReference type="ARBA" id="ARBA00006139"/>
    </source>
</evidence>
<dbReference type="Proteomes" id="UP000235093">
    <property type="component" value="Unassembled WGS sequence"/>
</dbReference>
<evidence type="ECO:0000313" key="35">
    <source>
        <dbReference type="Proteomes" id="UP000234849"/>
    </source>
</evidence>
<feature type="transmembrane region" description="Helical" evidence="9">
    <location>
        <begin position="134"/>
        <end position="158"/>
    </location>
</feature>
<evidence type="ECO:0000256" key="9">
    <source>
        <dbReference type="HAMAP-Rule" id="MF_00161"/>
    </source>
</evidence>
<name>A0A2N5PRI8_MEDGN</name>
<evidence type="ECO:0000313" key="26">
    <source>
        <dbReference type="EMBL" id="RGM24001.1"/>
    </source>
</evidence>
<dbReference type="AlphaFoldDB" id="A0A2N5PRI8"/>
<evidence type="ECO:0000313" key="41">
    <source>
        <dbReference type="Proteomes" id="UP000283992"/>
    </source>
</evidence>
<comment type="caution">
    <text evidence="9">Lacks conserved residue(s) required for the propagation of feature annotation.</text>
</comment>
<dbReference type="PANTHER" id="PTHR33695:SF1">
    <property type="entry name" value="LIPOPROTEIN SIGNAL PEPTIDASE"/>
    <property type="match status" value="1"/>
</dbReference>
<gene>
    <name evidence="9 24" type="primary">lspA</name>
    <name evidence="22" type="ORF">CDL18_03615</name>
    <name evidence="25" type="ORF">CDL20_00635</name>
    <name evidence="24" type="ORF">CDL23_01335</name>
    <name evidence="23" type="ORF">CDL26_02750</name>
    <name evidence="32" type="ORF">DW142_01025</name>
    <name evidence="31" type="ORF">DW243_01420</name>
    <name evidence="30" type="ORF">DW270_02415</name>
    <name evidence="29" type="ORF">DW812_03605</name>
    <name evidence="28" type="ORF">DWX36_08845</name>
    <name evidence="27" type="ORF">DWY88_02585</name>
    <name evidence="33" type="ORF">DWZ50_05295</name>
    <name evidence="26" type="ORF">DXC31_05335</name>
    <name evidence="19" type="ORF">G4958_01640</name>
    <name evidence="21" type="ORF">G4981_05085</name>
    <name evidence="20" type="ORF">G4993_00585</name>
    <name evidence="13" type="ORF">LIQ08_05785</name>
    <name evidence="12" type="ORF">LIQ10_05140</name>
    <name evidence="18" type="ORF">O4N78_10870</name>
    <name evidence="15" type="ORF">O8D18_00440</name>
    <name evidence="14" type="ORF">OZZ16_00675</name>
    <name evidence="17" type="ORF">PNU63_07020</name>
    <name evidence="16" type="ORF">PNW85_03375</name>
</gene>
<reference evidence="34 35" key="1">
    <citation type="journal article" date="2017" name="Genome Med.">
        <title>A novel Ruminococcus gnavus clade enriched in inflammatory bowel disease patients.</title>
        <authorList>
            <person name="Hall A.B."/>
            <person name="Yassour M."/>
            <person name="Sauk J."/>
            <person name="Garner A."/>
            <person name="Jiang X."/>
            <person name="Arthur T."/>
            <person name="Lagoudas G.K."/>
            <person name="Vatanen T."/>
            <person name="Fornelos N."/>
            <person name="Wilson R."/>
            <person name="Bertha M."/>
            <person name="Cohen M."/>
            <person name="Garber J."/>
            <person name="Khalili H."/>
            <person name="Gevers D."/>
            <person name="Ananthakrishnan A.N."/>
            <person name="Kugathasan S."/>
            <person name="Lander E.S."/>
            <person name="Blainey P."/>
            <person name="Vlamakis H."/>
            <person name="Xavier R.J."/>
            <person name="Huttenhower C."/>
        </authorList>
    </citation>
    <scope>NUCLEOTIDE SEQUENCE [LARGE SCALE GENOMIC DNA]</scope>
    <source>
        <strain evidence="22 35">RJX1118</strain>
        <strain evidence="23 36">RJX1124</strain>
        <strain evidence="24 37">RJX1125</strain>
        <strain evidence="25 34">RJX1128</strain>
    </source>
</reference>
<evidence type="ECO:0000313" key="20">
    <source>
        <dbReference type="EMBL" id="NSI56905.1"/>
    </source>
</evidence>
<comment type="pathway">
    <text evidence="9">Protein modification; lipoprotein biosynthesis (signal peptide cleavage).</text>
</comment>
<evidence type="ECO:0000313" key="38">
    <source>
        <dbReference type="Proteomes" id="UP000260808"/>
    </source>
</evidence>
<comment type="function">
    <text evidence="9 10">This protein specifically catalyzes the removal of signal peptides from prolipoproteins.</text>
</comment>
<dbReference type="GeneID" id="57432571"/>
<evidence type="ECO:0000313" key="12">
    <source>
        <dbReference type="EMBL" id="MCB5493129.1"/>
    </source>
</evidence>
<evidence type="ECO:0000313" key="33">
    <source>
        <dbReference type="EMBL" id="RHM79108.1"/>
    </source>
</evidence>
<keyword evidence="6 9" id="KW-0378">Hydrolase</keyword>
<dbReference type="EMBL" id="QRTJ01000003">
    <property type="protein sequence ID" value="RGQ70627.1"/>
    <property type="molecule type" value="Genomic_DNA"/>
</dbReference>
<evidence type="ECO:0000313" key="13">
    <source>
        <dbReference type="EMBL" id="MCB5618673.1"/>
    </source>
</evidence>
<evidence type="ECO:0000256" key="8">
    <source>
        <dbReference type="ARBA" id="ARBA00023136"/>
    </source>
</evidence>
<reference evidence="16" key="9">
    <citation type="submission" date="2023-01" db="EMBL/GenBank/DDBJ databases">
        <title>Human gut microbiome strain richness.</title>
        <authorList>
            <person name="Chen-Liaw A."/>
        </authorList>
    </citation>
    <scope>NUCLEOTIDE SEQUENCE</scope>
    <source>
        <strain evidence="17">1001217st1_A9_1001217B_191108</strain>
        <strain evidence="16">RTP21484st1_H11_RTP21484_190118</strain>
    </source>
</reference>
<dbReference type="GO" id="GO:0005886">
    <property type="term" value="C:plasma membrane"/>
    <property type="evidence" value="ECO:0007669"/>
    <property type="project" value="UniProtKB-SubCell"/>
</dbReference>
<evidence type="ECO:0000313" key="31">
    <source>
        <dbReference type="EMBL" id="RHG88284.1"/>
    </source>
</evidence>
<dbReference type="Proteomes" id="UP001149331">
    <property type="component" value="Unassembled WGS sequence"/>
</dbReference>
<evidence type="ECO:0000256" key="2">
    <source>
        <dbReference type="ARBA" id="ARBA00022475"/>
    </source>
</evidence>
<evidence type="ECO:0000256" key="6">
    <source>
        <dbReference type="ARBA" id="ARBA00022801"/>
    </source>
</evidence>
<dbReference type="UniPathway" id="UPA00665"/>
<dbReference type="EMBL" id="JAPZED010000001">
    <property type="protein sequence ID" value="MCZ7692523.1"/>
    <property type="molecule type" value="Genomic_DNA"/>
</dbReference>
<evidence type="ECO:0000313" key="18">
    <source>
        <dbReference type="EMBL" id="MDE1204064.1"/>
    </source>
</evidence>
<dbReference type="EC" id="3.4.23.36" evidence="9"/>
<dbReference type="EMBL" id="QRIA01000002">
    <property type="protein sequence ID" value="RHG21872.1"/>
    <property type="molecule type" value="Genomic_DNA"/>
</dbReference>
<keyword evidence="2 9" id="KW-1003">Cell membrane</keyword>
<evidence type="ECO:0000313" key="27">
    <source>
        <dbReference type="EMBL" id="RGQ70627.1"/>
    </source>
</evidence>
<dbReference type="Proteomes" id="UP000283834">
    <property type="component" value="Unassembled WGS sequence"/>
</dbReference>
<dbReference type="Proteomes" id="UP001076974">
    <property type="component" value="Unassembled WGS sequence"/>
</dbReference>
<dbReference type="Proteomes" id="UP001296581">
    <property type="component" value="Unassembled WGS sequence"/>
</dbReference>
<dbReference type="Proteomes" id="UP001296643">
    <property type="component" value="Unassembled WGS sequence"/>
</dbReference>
<dbReference type="PROSITE" id="PS00855">
    <property type="entry name" value="SPASE_II"/>
    <property type="match status" value="1"/>
</dbReference>
<dbReference type="Proteomes" id="UP001148455">
    <property type="component" value="Unassembled WGS sequence"/>
</dbReference>
<dbReference type="GO" id="GO:0006508">
    <property type="term" value="P:proteolysis"/>
    <property type="evidence" value="ECO:0007669"/>
    <property type="project" value="UniProtKB-KW"/>
</dbReference>
<feature type="transmembrane region" description="Helical" evidence="9">
    <location>
        <begin position="69"/>
        <end position="89"/>
    </location>
</feature>
<evidence type="ECO:0000313" key="15">
    <source>
        <dbReference type="EMBL" id="MCZ7692523.1"/>
    </source>
</evidence>
<evidence type="ECO:0000313" key="34">
    <source>
        <dbReference type="Proteomes" id="UP000234840"/>
    </source>
</evidence>
<dbReference type="EMBL" id="QRQE01000009">
    <property type="protein sequence ID" value="RHM79108.1"/>
    <property type="molecule type" value="Genomic_DNA"/>
</dbReference>
<evidence type="ECO:0000313" key="42">
    <source>
        <dbReference type="Proteomes" id="UP000284472"/>
    </source>
</evidence>
<dbReference type="Proteomes" id="UP001297370">
    <property type="component" value="Unassembled WGS sequence"/>
</dbReference>
<reference evidence="18" key="7">
    <citation type="submission" date="2022-12" db="EMBL/GenBank/DDBJ databases">
        <title>Genome of R. gnavus strain RSHDN_120.</title>
        <authorList>
            <person name="Abdugheni R."/>
        </authorList>
    </citation>
    <scope>NUCLEOTIDE SEQUENCE</scope>
    <source>
        <strain evidence="18">RSHDN_120</strain>
    </source>
</reference>
<dbReference type="EMBL" id="JAAIRY010000005">
    <property type="protein sequence ID" value="NSI64651.1"/>
    <property type="molecule type" value="Genomic_DNA"/>
</dbReference>
<dbReference type="Pfam" id="PF01252">
    <property type="entry name" value="Peptidase_A8"/>
    <property type="match status" value="1"/>
</dbReference>
<evidence type="ECO:0000256" key="3">
    <source>
        <dbReference type="ARBA" id="ARBA00022670"/>
    </source>
</evidence>
<accession>A0A2N5PRI8</accession>
<dbReference type="NCBIfam" id="TIGR00077">
    <property type="entry name" value="lspA"/>
    <property type="match status" value="1"/>
</dbReference>
<evidence type="ECO:0000313" key="37">
    <source>
        <dbReference type="Proteomes" id="UP000235093"/>
    </source>
</evidence>
<dbReference type="PANTHER" id="PTHR33695">
    <property type="entry name" value="LIPOPROTEIN SIGNAL PEPTIDASE"/>
    <property type="match status" value="1"/>
</dbReference>
<dbReference type="Proteomes" id="UP000283992">
    <property type="component" value="Unassembled WGS sequence"/>
</dbReference>
<dbReference type="EMBL" id="QRWQ01000007">
    <property type="protein sequence ID" value="RGT38767.1"/>
    <property type="molecule type" value="Genomic_DNA"/>
</dbReference>
<organism evidence="24 37">
    <name type="scientific">Mediterraneibacter gnavus</name>
    <name type="common">Ruminococcus gnavus</name>
    <dbReference type="NCBI Taxonomy" id="33038"/>
    <lineage>
        <taxon>Bacteria</taxon>
        <taxon>Bacillati</taxon>
        <taxon>Bacillota</taxon>
        <taxon>Clostridia</taxon>
        <taxon>Lachnospirales</taxon>
        <taxon>Lachnospiraceae</taxon>
        <taxon>Mediterraneibacter</taxon>
    </lineage>
</organism>
<evidence type="ECO:0000256" key="7">
    <source>
        <dbReference type="ARBA" id="ARBA00022989"/>
    </source>
</evidence>
<dbReference type="EMBL" id="JAAIRM010000002">
    <property type="protein sequence ID" value="NSI18077.1"/>
    <property type="molecule type" value="Genomic_DNA"/>
</dbReference>
<evidence type="ECO:0000256" key="4">
    <source>
        <dbReference type="ARBA" id="ARBA00022692"/>
    </source>
</evidence>
<dbReference type="Proteomes" id="UP000286137">
    <property type="component" value="Unassembled WGS sequence"/>
</dbReference>
<dbReference type="EMBL" id="QRIS01000002">
    <property type="protein sequence ID" value="RHG88284.1"/>
    <property type="molecule type" value="Genomic_DNA"/>
</dbReference>
<evidence type="ECO:0000313" key="19">
    <source>
        <dbReference type="EMBL" id="NSI18077.1"/>
    </source>
</evidence>
<evidence type="ECO:0000313" key="14">
    <source>
        <dbReference type="EMBL" id="MCZ0688443.1"/>
    </source>
</evidence>
<reference evidence="19" key="3">
    <citation type="journal article" date="2020" name="Cell Host Microbe">
        <title>Functional and Genomic Variation between Human-Derived Isolates of Lachnospiraceae Reveals Inter- and Intra-Species Diversity.</title>
        <authorList>
            <person name="Sorbara M.T."/>
            <person name="Littmann E.R."/>
            <person name="Fontana E."/>
            <person name="Moody T.U."/>
            <person name="Kohout C.E."/>
            <person name="Gjonbalaj M."/>
            <person name="Eaton V."/>
            <person name="Seok R."/>
            <person name="Leiner I.M."/>
            <person name="Pamer E.G."/>
        </authorList>
    </citation>
    <scope>NUCLEOTIDE SEQUENCE</scope>
    <source>
        <strain evidence="21">MSK.11.9</strain>
        <strain evidence="20">MSK.15.32</strain>
        <strain evidence="19">MSK.22.53</strain>
    </source>
</reference>
<keyword evidence="3 9" id="KW-0645">Protease</keyword>
<dbReference type="Proteomes" id="UP000284472">
    <property type="component" value="Unassembled WGS sequence"/>
</dbReference>
<dbReference type="EMBL" id="NIHT01000001">
    <property type="protein sequence ID" value="PLT77773.1"/>
    <property type="molecule type" value="Genomic_DNA"/>
</dbReference>
<evidence type="ECO:0000313" key="23">
    <source>
        <dbReference type="EMBL" id="PLT74486.1"/>
    </source>
</evidence>
<evidence type="ECO:0000313" key="22">
    <source>
        <dbReference type="EMBL" id="PLT57290.1"/>
    </source>
</evidence>
<evidence type="ECO:0000313" key="39">
    <source>
        <dbReference type="Proteomes" id="UP000283834"/>
    </source>
</evidence>
<dbReference type="EMBL" id="QRLN01000001">
    <property type="protein sequence ID" value="RHJ16234.1"/>
    <property type="molecule type" value="Genomic_DNA"/>
</dbReference>
<dbReference type="HAMAP" id="MF_00161">
    <property type="entry name" value="LspA"/>
    <property type="match status" value="1"/>
</dbReference>
<dbReference type="EMBL" id="JAQMLA010000006">
    <property type="protein sequence ID" value="MDB8685718.1"/>
    <property type="molecule type" value="Genomic_DNA"/>
</dbReference>
<keyword evidence="5 9" id="KW-0064">Aspartyl protease</keyword>
<evidence type="ECO:0000313" key="36">
    <source>
        <dbReference type="Proteomes" id="UP000234891"/>
    </source>
</evidence>
<dbReference type="Proteomes" id="UP000283981">
    <property type="component" value="Unassembled WGS sequence"/>
</dbReference>
<comment type="caution">
    <text evidence="24">The sequence shown here is derived from an EMBL/GenBank/DDBJ whole genome shotgun (WGS) entry which is preliminary data.</text>
</comment>
<evidence type="ECO:0000313" key="43">
    <source>
        <dbReference type="Proteomes" id="UP000285610"/>
    </source>
</evidence>
<dbReference type="EMBL" id="JAAIRV010000001">
    <property type="protein sequence ID" value="NSI56905.1"/>
    <property type="molecule type" value="Genomic_DNA"/>
</dbReference>
<evidence type="ECO:0000313" key="32">
    <source>
        <dbReference type="EMBL" id="RHJ16234.1"/>
    </source>
</evidence>